<accession>A0A066VG45</accession>
<proteinExistence type="predicted"/>
<evidence type="ECO:0000256" key="1">
    <source>
        <dbReference type="SAM" id="MobiDB-lite"/>
    </source>
</evidence>
<dbReference type="STRING" id="1037660.A0A066VG45"/>
<evidence type="ECO:0000313" key="2">
    <source>
        <dbReference type="EMBL" id="KDN40431.1"/>
    </source>
</evidence>
<organism evidence="2 3">
    <name type="scientific">Tilletiaria anomala (strain ATCC 24038 / CBS 436.72 / UBC 951)</name>
    <dbReference type="NCBI Taxonomy" id="1037660"/>
    <lineage>
        <taxon>Eukaryota</taxon>
        <taxon>Fungi</taxon>
        <taxon>Dikarya</taxon>
        <taxon>Basidiomycota</taxon>
        <taxon>Ustilaginomycotina</taxon>
        <taxon>Exobasidiomycetes</taxon>
        <taxon>Georgefischeriales</taxon>
        <taxon>Tilletiariaceae</taxon>
        <taxon>Tilletiaria</taxon>
    </lineage>
</organism>
<feature type="region of interest" description="Disordered" evidence="1">
    <location>
        <begin position="1"/>
        <end position="26"/>
    </location>
</feature>
<dbReference type="HOGENOM" id="CLU_490114_0_0_1"/>
<keyword evidence="3" id="KW-1185">Reference proteome</keyword>
<evidence type="ECO:0008006" key="4">
    <source>
        <dbReference type="Google" id="ProtNLM"/>
    </source>
</evidence>
<feature type="compositionally biased region" description="Pro residues" evidence="1">
    <location>
        <begin position="197"/>
        <end position="208"/>
    </location>
</feature>
<protein>
    <recommendedName>
        <fullName evidence="4">CHL4-domain-containing protein</fullName>
    </recommendedName>
</protein>
<dbReference type="RefSeq" id="XP_013241388.1">
    <property type="nucleotide sequence ID" value="XM_013385934.1"/>
</dbReference>
<comment type="caution">
    <text evidence="2">The sequence shown here is derived from an EMBL/GenBank/DDBJ whole genome shotgun (WGS) entry which is preliminary data.</text>
</comment>
<gene>
    <name evidence="2" type="ORF">K437DRAFT_238871</name>
</gene>
<feature type="compositionally biased region" description="Low complexity" evidence="1">
    <location>
        <begin position="577"/>
        <end position="587"/>
    </location>
</feature>
<dbReference type="GO" id="GO:0007059">
    <property type="term" value="P:chromosome segregation"/>
    <property type="evidence" value="ECO:0007669"/>
    <property type="project" value="InterPro"/>
</dbReference>
<feature type="compositionally biased region" description="Polar residues" evidence="1">
    <location>
        <begin position="14"/>
        <end position="26"/>
    </location>
</feature>
<dbReference type="GeneID" id="25262992"/>
<dbReference type="EMBL" id="JMSN01000091">
    <property type="protein sequence ID" value="KDN40431.1"/>
    <property type="molecule type" value="Genomic_DNA"/>
</dbReference>
<dbReference type="InParanoid" id="A0A066VG45"/>
<name>A0A066VG45_TILAU</name>
<dbReference type="GO" id="GO:0034080">
    <property type="term" value="P:CENP-A containing chromatin assembly"/>
    <property type="evidence" value="ECO:0007669"/>
    <property type="project" value="InterPro"/>
</dbReference>
<feature type="region of interest" description="Disordered" evidence="1">
    <location>
        <begin position="560"/>
        <end position="603"/>
    </location>
</feature>
<dbReference type="Proteomes" id="UP000027361">
    <property type="component" value="Unassembled WGS sequence"/>
</dbReference>
<evidence type="ECO:0000313" key="3">
    <source>
        <dbReference type="Proteomes" id="UP000027361"/>
    </source>
</evidence>
<dbReference type="OMA" id="YMHARQL"/>
<dbReference type="InterPro" id="IPR007902">
    <property type="entry name" value="Chl4/mis15/CENP-N"/>
</dbReference>
<dbReference type="AlphaFoldDB" id="A0A066VG45"/>
<feature type="region of interest" description="Disordered" evidence="1">
    <location>
        <begin position="193"/>
        <end position="215"/>
    </location>
</feature>
<dbReference type="Pfam" id="PF05238">
    <property type="entry name" value="CENP-N"/>
    <property type="match status" value="1"/>
</dbReference>
<sequence length="603" mass="65528">MSRPSLTALPGPSSLLTSYEGQTVSPSSSHARKLLMRLDKPELISLALGWLRFSSSIHLPPQLSRRPPREHTQRRGDWAALDLSEERRARTLEDCITIWDGPMRDQRVPKVRAVDRVLEVDWSDGLSFGMLAEIELAYLKARRTSRTWVAAKLEYAPDRVQHPTVSSVLLRDLYTQELRHYFAHYLHLSQPRTAVPSTPPRSVSPPPTRGAEKFKTASGDDWTTAFTCLRLTLAPTSAELCASGFYILHIPRTPWLLISGSPGRGLENRTIALAAFAQAAGARSVNVSIPPIQFQAAITAGKAAMAAADDTVTGGEREVTLPKNVAELKGRDPLSLRDILARDALPGGGKGLDMVTGYVEDGPLVDAVHRRRETEAVIIYGRLLTPPPSLEERREQQDIGAALGQHAPALHASVKRLSDREVEQRRFKRRREAKEMFGAQGDDSLPMVPRIDFELRLPFPRIAPYKVPSMALLDAEPIRIRLEGSHVQAGLRKLVLAGLDERADATSTSSPAAASSNVVAAEASESTRDSSKEYAVGLPSWLTQVKGTNVVIGLRERAASTVGGGSSSRGSHAPRDGAGAAVGAVRAQTGPMADQTDDADADR</sequence>
<reference evidence="2 3" key="1">
    <citation type="submission" date="2014-05" db="EMBL/GenBank/DDBJ databases">
        <title>Draft genome sequence of a rare smut relative, Tilletiaria anomala UBC 951.</title>
        <authorList>
            <consortium name="DOE Joint Genome Institute"/>
            <person name="Toome M."/>
            <person name="Kuo A."/>
            <person name="Henrissat B."/>
            <person name="Lipzen A."/>
            <person name="Tritt A."/>
            <person name="Yoshinaga Y."/>
            <person name="Zane M."/>
            <person name="Barry K."/>
            <person name="Grigoriev I.V."/>
            <person name="Spatafora J.W."/>
            <person name="Aimea M.C."/>
        </authorList>
    </citation>
    <scope>NUCLEOTIDE SEQUENCE [LARGE SCALE GENOMIC DNA]</scope>
    <source>
        <strain evidence="2 3">UBC 951</strain>
    </source>
</reference>
<dbReference type="OrthoDB" id="6585699at2759"/>